<proteinExistence type="predicted"/>
<evidence type="ECO:0000256" key="2">
    <source>
        <dbReference type="PROSITE-ProRule" id="PRU00703"/>
    </source>
</evidence>
<evidence type="ECO:0000313" key="4">
    <source>
        <dbReference type="EMBL" id="ATB41934.1"/>
    </source>
</evidence>
<dbReference type="SMART" id="SM00116">
    <property type="entry name" value="CBS"/>
    <property type="match status" value="2"/>
</dbReference>
<dbReference type="InterPro" id="IPR046342">
    <property type="entry name" value="CBS_dom_sf"/>
</dbReference>
<dbReference type="Pfam" id="PF00571">
    <property type="entry name" value="CBS"/>
    <property type="match status" value="2"/>
</dbReference>
<dbReference type="EMBL" id="CP022098">
    <property type="protein sequence ID" value="ATB41934.1"/>
    <property type="molecule type" value="Genomic_DNA"/>
</dbReference>
<dbReference type="AlphaFoldDB" id="A0A250JDE6"/>
<dbReference type="SUPFAM" id="SSF54631">
    <property type="entry name" value="CBS-domain pair"/>
    <property type="match status" value="1"/>
</dbReference>
<dbReference type="Gene3D" id="3.10.580.10">
    <property type="entry name" value="CBS-domain"/>
    <property type="match status" value="1"/>
</dbReference>
<dbReference type="InterPro" id="IPR051257">
    <property type="entry name" value="Diverse_CBS-Domain"/>
</dbReference>
<organism evidence="4 5">
    <name type="scientific">Cystobacter fuscus</name>
    <dbReference type="NCBI Taxonomy" id="43"/>
    <lineage>
        <taxon>Bacteria</taxon>
        <taxon>Pseudomonadati</taxon>
        <taxon>Myxococcota</taxon>
        <taxon>Myxococcia</taxon>
        <taxon>Myxococcales</taxon>
        <taxon>Cystobacterineae</taxon>
        <taxon>Archangiaceae</taxon>
        <taxon>Cystobacter</taxon>
    </lineage>
</organism>
<reference evidence="4 5" key="1">
    <citation type="submission" date="2017-06" db="EMBL/GenBank/DDBJ databases">
        <title>Sequencing and comparative analysis of myxobacterial genomes.</title>
        <authorList>
            <person name="Rupp O."/>
            <person name="Goesmann A."/>
            <person name="Sogaard-Andersen L."/>
        </authorList>
    </citation>
    <scope>NUCLEOTIDE SEQUENCE [LARGE SCALE GENOMIC DNA]</scope>
    <source>
        <strain evidence="4 5">DSM 52655</strain>
    </source>
</reference>
<dbReference type="Proteomes" id="UP000217257">
    <property type="component" value="Chromosome"/>
</dbReference>
<protein>
    <submittedName>
        <fullName evidence="4">CBS domain protein</fullName>
    </submittedName>
</protein>
<evidence type="ECO:0000256" key="1">
    <source>
        <dbReference type="ARBA" id="ARBA00023122"/>
    </source>
</evidence>
<dbReference type="RefSeq" id="WP_095989564.1">
    <property type="nucleotide sequence ID" value="NZ_CP022098.1"/>
</dbReference>
<evidence type="ECO:0000313" key="5">
    <source>
        <dbReference type="Proteomes" id="UP000217257"/>
    </source>
</evidence>
<accession>A0A250JDE6</accession>
<feature type="domain" description="CBS" evidence="3">
    <location>
        <begin position="73"/>
        <end position="132"/>
    </location>
</feature>
<keyword evidence="1 2" id="KW-0129">CBS domain</keyword>
<dbReference type="KEGG" id="cfus:CYFUS_007410"/>
<gene>
    <name evidence="4" type="ORF">CYFUS_007410</name>
</gene>
<dbReference type="PANTHER" id="PTHR43080">
    <property type="entry name" value="CBS DOMAIN-CONTAINING PROTEIN CBSX3, MITOCHONDRIAL"/>
    <property type="match status" value="1"/>
</dbReference>
<sequence length="143" mass="16090">MKTLKDVMTREEEVLEPRATLRQAAEMMRRLDADSLPVCENGKLVGLVTDRDLVVRGVAMGHDVDVSRVTSVMSEDIEGFSPDTPVEEAMRRMEDSALDELWVVDEERHLLGRASRSVLFPDVPHAPTPRELEEFFGSGASWH</sequence>
<evidence type="ECO:0000259" key="3">
    <source>
        <dbReference type="PROSITE" id="PS51371"/>
    </source>
</evidence>
<feature type="domain" description="CBS" evidence="3">
    <location>
        <begin position="8"/>
        <end position="64"/>
    </location>
</feature>
<dbReference type="InterPro" id="IPR000644">
    <property type="entry name" value="CBS_dom"/>
</dbReference>
<name>A0A250JDE6_9BACT</name>
<dbReference type="PANTHER" id="PTHR43080:SF2">
    <property type="entry name" value="CBS DOMAIN-CONTAINING PROTEIN"/>
    <property type="match status" value="1"/>
</dbReference>
<dbReference type="PROSITE" id="PS51371">
    <property type="entry name" value="CBS"/>
    <property type="match status" value="2"/>
</dbReference>